<organism evidence="6">
    <name type="scientific">Amphora coffeiformis</name>
    <dbReference type="NCBI Taxonomy" id="265554"/>
    <lineage>
        <taxon>Eukaryota</taxon>
        <taxon>Sar</taxon>
        <taxon>Stramenopiles</taxon>
        <taxon>Ochrophyta</taxon>
        <taxon>Bacillariophyta</taxon>
        <taxon>Bacillariophyceae</taxon>
        <taxon>Bacillariophycidae</taxon>
        <taxon>Thalassiophysales</taxon>
        <taxon>Catenulaceae</taxon>
        <taxon>Amphora</taxon>
    </lineage>
</organism>
<dbReference type="AlphaFoldDB" id="A0A7S3PDJ1"/>
<dbReference type="InterPro" id="IPR008733">
    <property type="entry name" value="PEX11"/>
</dbReference>
<dbReference type="PANTHER" id="PTHR12652">
    <property type="entry name" value="PEROXISOMAL BIOGENESIS FACTOR 11"/>
    <property type="match status" value="1"/>
</dbReference>
<gene>
    <name evidence="6" type="ORF">ACOF00016_LOCUS18630</name>
</gene>
<dbReference type="GO" id="GO:0016559">
    <property type="term" value="P:peroxisome fission"/>
    <property type="evidence" value="ECO:0007669"/>
    <property type="project" value="InterPro"/>
</dbReference>
<sequence length="327" mass="36575">MNDKVSPAHPLSDEDSPSVEMVDHSSDSSGSEDHDQRNKGGKDQATSATRNLSCDGNKNPFGLVPCIWAGIAVKRSPFRVDSWVDTALTLDGRDKITKFVQYSARLLAWYYMRDAAQRERFESLKKTMTSSRKAYRLGRTFIELHRLKLQQQAKKSALNSGFGNLVEKLAKDIRLIGLAGFWAMDNTSFLAAAGLWDNWKLDAKERARQRQFLSKRASELANQSYFASSVAGFWVNVRAVLAFRKANLLKQNNDDDEATTKKLQAKYFGLCVALLKSVCDILVFSNNPGIDLWQKHSGSKMNELVHCLCGLTSASVVLYKNYPDASS</sequence>
<protein>
    <recommendedName>
        <fullName evidence="7">Peroxisomal biogenesis factor 11</fullName>
    </recommendedName>
</protein>
<evidence type="ECO:0000313" key="6">
    <source>
        <dbReference type="EMBL" id="CAE0422027.1"/>
    </source>
</evidence>
<keyword evidence="3" id="KW-0576">Peroxisome</keyword>
<reference evidence="6" key="1">
    <citation type="submission" date="2021-01" db="EMBL/GenBank/DDBJ databases">
        <authorList>
            <person name="Corre E."/>
            <person name="Pelletier E."/>
            <person name="Niang G."/>
            <person name="Scheremetjew M."/>
            <person name="Finn R."/>
            <person name="Kale V."/>
            <person name="Holt S."/>
            <person name="Cochrane G."/>
            <person name="Meng A."/>
            <person name="Brown T."/>
            <person name="Cohen L."/>
        </authorList>
    </citation>
    <scope>NUCLEOTIDE SEQUENCE</scope>
    <source>
        <strain evidence="6">CCMP127</strain>
    </source>
</reference>
<comment type="subcellular location">
    <subcellularLocation>
        <location evidence="4">Peroxisome membrane</location>
    </subcellularLocation>
</comment>
<feature type="compositionally biased region" description="Polar residues" evidence="5">
    <location>
        <begin position="44"/>
        <end position="54"/>
    </location>
</feature>
<feature type="compositionally biased region" description="Basic and acidic residues" evidence="5">
    <location>
        <begin position="21"/>
        <end position="42"/>
    </location>
</feature>
<evidence type="ECO:0008006" key="7">
    <source>
        <dbReference type="Google" id="ProtNLM"/>
    </source>
</evidence>
<accession>A0A7S3PDJ1</accession>
<evidence type="ECO:0000256" key="3">
    <source>
        <dbReference type="ARBA" id="ARBA00023140"/>
    </source>
</evidence>
<dbReference type="Pfam" id="PF05648">
    <property type="entry name" value="PEX11"/>
    <property type="match status" value="1"/>
</dbReference>
<keyword evidence="2" id="KW-0472">Membrane</keyword>
<dbReference type="PANTHER" id="PTHR12652:SF50">
    <property type="entry name" value="PEROXIN 11"/>
    <property type="match status" value="1"/>
</dbReference>
<dbReference type="EMBL" id="HBIM01025086">
    <property type="protein sequence ID" value="CAE0422027.1"/>
    <property type="molecule type" value="Transcribed_RNA"/>
</dbReference>
<feature type="region of interest" description="Disordered" evidence="5">
    <location>
        <begin position="1"/>
        <end position="54"/>
    </location>
</feature>
<evidence type="ECO:0000256" key="4">
    <source>
        <dbReference type="ARBA" id="ARBA00046271"/>
    </source>
</evidence>
<name>A0A7S3PDJ1_9STRA</name>
<keyword evidence="1" id="KW-0962">Peroxisome biogenesis</keyword>
<evidence type="ECO:0000256" key="1">
    <source>
        <dbReference type="ARBA" id="ARBA00022593"/>
    </source>
</evidence>
<evidence type="ECO:0000256" key="2">
    <source>
        <dbReference type="ARBA" id="ARBA00023136"/>
    </source>
</evidence>
<evidence type="ECO:0000256" key="5">
    <source>
        <dbReference type="SAM" id="MobiDB-lite"/>
    </source>
</evidence>
<dbReference type="GO" id="GO:0005778">
    <property type="term" value="C:peroxisomal membrane"/>
    <property type="evidence" value="ECO:0007669"/>
    <property type="project" value="UniProtKB-SubCell"/>
</dbReference>
<proteinExistence type="predicted"/>